<organism evidence="1 2">
    <name type="scientific">Asaia krungthepensis NRIC 0535</name>
    <dbReference type="NCBI Taxonomy" id="1307925"/>
    <lineage>
        <taxon>Bacteria</taxon>
        <taxon>Pseudomonadati</taxon>
        <taxon>Pseudomonadota</taxon>
        <taxon>Alphaproteobacteria</taxon>
        <taxon>Acetobacterales</taxon>
        <taxon>Acetobacteraceae</taxon>
        <taxon>Asaia</taxon>
    </lineage>
</organism>
<dbReference type="EMBL" id="BAPV01000014">
    <property type="protein sequence ID" value="GBQ89668.1"/>
    <property type="molecule type" value="Genomic_DNA"/>
</dbReference>
<sequence>MLAPFISPRAVTTYKDDFCRVVYGESVELERHDFSINGHGKTLYLRRGDIPFALVPHLSSRNGLNSHAALSKAAELIRGIL</sequence>
<proteinExistence type="predicted"/>
<dbReference type="Proteomes" id="UP001062776">
    <property type="component" value="Unassembled WGS sequence"/>
</dbReference>
<keyword evidence="2" id="KW-1185">Reference proteome</keyword>
<accession>A0ABQ0Q3I2</accession>
<name>A0ABQ0Q3I2_9PROT</name>
<reference evidence="1" key="1">
    <citation type="submission" date="2013-04" db="EMBL/GenBank/DDBJ databases">
        <title>The genome sequencing project of 58 acetic acid bacteria.</title>
        <authorList>
            <person name="Okamoto-Kainuma A."/>
            <person name="Ishikawa M."/>
            <person name="Umino S."/>
            <person name="Koizumi Y."/>
            <person name="Shiwa Y."/>
            <person name="Yoshikawa H."/>
            <person name="Matsutani M."/>
            <person name="Matsushita K."/>
        </authorList>
    </citation>
    <scope>NUCLEOTIDE SEQUENCE</scope>
    <source>
        <strain evidence="1">NRIC 0535</strain>
    </source>
</reference>
<comment type="caution">
    <text evidence="1">The sequence shown here is derived from an EMBL/GenBank/DDBJ whole genome shotgun (WGS) entry which is preliminary data.</text>
</comment>
<gene>
    <name evidence="1" type="ORF">AA0535_1854</name>
</gene>
<protein>
    <submittedName>
        <fullName evidence="1">Uncharacterized protein</fullName>
    </submittedName>
</protein>
<evidence type="ECO:0000313" key="1">
    <source>
        <dbReference type="EMBL" id="GBQ89668.1"/>
    </source>
</evidence>
<evidence type="ECO:0000313" key="2">
    <source>
        <dbReference type="Proteomes" id="UP001062776"/>
    </source>
</evidence>